<dbReference type="InterPro" id="IPR003594">
    <property type="entry name" value="HATPase_dom"/>
</dbReference>
<comment type="catalytic activity">
    <reaction evidence="1">
        <text>ATP + protein L-histidine = ADP + protein N-phospho-L-histidine.</text>
        <dbReference type="EC" id="2.7.13.3"/>
    </reaction>
</comment>
<evidence type="ECO:0000256" key="1">
    <source>
        <dbReference type="ARBA" id="ARBA00000085"/>
    </source>
</evidence>
<accession>A0A7W8E1X1</accession>
<evidence type="ECO:0000256" key="2">
    <source>
        <dbReference type="ARBA" id="ARBA00012438"/>
    </source>
</evidence>
<dbReference type="InterPro" id="IPR018490">
    <property type="entry name" value="cNMP-bd_dom_sf"/>
</dbReference>
<dbReference type="EMBL" id="JACHIP010000001">
    <property type="protein sequence ID" value="MBB5055579.1"/>
    <property type="molecule type" value="Genomic_DNA"/>
</dbReference>
<dbReference type="RefSeq" id="WP_184213352.1">
    <property type="nucleotide sequence ID" value="NZ_JACHIP010000001.1"/>
</dbReference>
<dbReference type="SUPFAM" id="SSF51206">
    <property type="entry name" value="cAMP-binding domain-like"/>
    <property type="match status" value="1"/>
</dbReference>
<dbReference type="PANTHER" id="PTHR43065">
    <property type="entry name" value="SENSOR HISTIDINE KINASE"/>
    <property type="match status" value="1"/>
</dbReference>
<evidence type="ECO:0000313" key="5">
    <source>
        <dbReference type="Proteomes" id="UP000540989"/>
    </source>
</evidence>
<dbReference type="EC" id="2.7.13.3" evidence="2"/>
<keyword evidence="5" id="KW-1185">Reference proteome</keyword>
<dbReference type="Pfam" id="PF02518">
    <property type="entry name" value="HATPase_c"/>
    <property type="match status" value="1"/>
</dbReference>
<keyword evidence="4" id="KW-0418">Kinase</keyword>
<dbReference type="GO" id="GO:0004673">
    <property type="term" value="F:protein histidine kinase activity"/>
    <property type="evidence" value="ECO:0007669"/>
    <property type="project" value="UniProtKB-EC"/>
</dbReference>
<feature type="domain" description="Histidine kinase" evidence="3">
    <location>
        <begin position="294"/>
        <end position="499"/>
    </location>
</feature>
<dbReference type="Gene3D" id="1.10.287.130">
    <property type="match status" value="1"/>
</dbReference>
<name>A0A7W8E1X1_9BACT</name>
<dbReference type="Gene3D" id="2.60.120.10">
    <property type="entry name" value="Jelly Rolls"/>
    <property type="match status" value="1"/>
</dbReference>
<dbReference type="PANTHER" id="PTHR43065:SF48">
    <property type="entry name" value="HISTIDINE KINASE"/>
    <property type="match status" value="1"/>
</dbReference>
<evidence type="ECO:0000313" key="4">
    <source>
        <dbReference type="EMBL" id="MBB5055579.1"/>
    </source>
</evidence>
<keyword evidence="4" id="KW-0808">Transferase</keyword>
<dbReference type="SUPFAM" id="SSF55874">
    <property type="entry name" value="ATPase domain of HSP90 chaperone/DNA topoisomerase II/histidine kinase"/>
    <property type="match status" value="1"/>
</dbReference>
<organism evidence="4 5">
    <name type="scientific">Granulicella aggregans</name>
    <dbReference type="NCBI Taxonomy" id="474949"/>
    <lineage>
        <taxon>Bacteria</taxon>
        <taxon>Pseudomonadati</taxon>
        <taxon>Acidobacteriota</taxon>
        <taxon>Terriglobia</taxon>
        <taxon>Terriglobales</taxon>
        <taxon>Acidobacteriaceae</taxon>
        <taxon>Granulicella</taxon>
    </lineage>
</organism>
<reference evidence="4 5" key="1">
    <citation type="submission" date="2020-08" db="EMBL/GenBank/DDBJ databases">
        <title>Genomic Encyclopedia of Type Strains, Phase IV (KMG-V): Genome sequencing to study the core and pangenomes of soil and plant-associated prokaryotes.</title>
        <authorList>
            <person name="Whitman W."/>
        </authorList>
    </citation>
    <scope>NUCLEOTIDE SEQUENCE [LARGE SCALE GENOMIC DNA]</scope>
    <source>
        <strain evidence="4 5">M8UP14</strain>
    </source>
</reference>
<dbReference type="InterPro" id="IPR005467">
    <property type="entry name" value="His_kinase_dom"/>
</dbReference>
<dbReference type="Gene3D" id="3.30.565.10">
    <property type="entry name" value="Histidine kinase-like ATPase, C-terminal domain"/>
    <property type="match status" value="1"/>
</dbReference>
<dbReference type="PRINTS" id="PR00344">
    <property type="entry name" value="BCTRLSENSOR"/>
</dbReference>
<gene>
    <name evidence="4" type="ORF">HDF16_000248</name>
</gene>
<dbReference type="Proteomes" id="UP000540989">
    <property type="component" value="Unassembled WGS sequence"/>
</dbReference>
<evidence type="ECO:0000259" key="3">
    <source>
        <dbReference type="PROSITE" id="PS50109"/>
    </source>
</evidence>
<sequence length="503" mass="55076">MGTQSSYDLLATMPPAAPRVFMAEPQVPTPVDQIVAALKSVHPLQGLSDSEYEWLATRGTEWAGEDGNLVFVDGGPVDKMHFILKGEIHVRRAKGSAAQIFIGRAGQMTGKIPYSRMKTYGGDGYCVGCGWSLNIDESMFPEMLAAIPSMTQRCVSVLLDRTREVTRMEQQGEKLLALGKLAGNLAHELNNPASAAQRAAASLFGDLKRFGQSRHDLGRAIKSDDQNIALKAWYERTREQMADFSEISNARFSPLVVADREDALAEWLEGHGIPEAWALAPSLAESPLTIAQLDDLAEIASPELMVLGIPAFAMSLRVERMAETVIDSTVRIFDLISAIKDYSYMDQAPIQDVDLAESIERTMAMLQSRLQGISVVREYDSALPRISAYGSELNQVWTALIENALEAMEETADQEPTLRLKTTISGQSALVEIWDNGKGIPDELRSRIFEPFFTTKAPGRGLGLGLDTAQRIVNKHSGSMTVQSKAGATCIQVRLPLNQAQAY</sequence>
<proteinExistence type="predicted"/>
<comment type="caution">
    <text evidence="4">The sequence shown here is derived from an EMBL/GenBank/DDBJ whole genome shotgun (WGS) entry which is preliminary data.</text>
</comment>
<dbReference type="InterPro" id="IPR014710">
    <property type="entry name" value="RmlC-like_jellyroll"/>
</dbReference>
<dbReference type="SMART" id="SM00387">
    <property type="entry name" value="HATPase_c"/>
    <property type="match status" value="1"/>
</dbReference>
<dbReference type="AlphaFoldDB" id="A0A7W8E1X1"/>
<protein>
    <recommendedName>
        <fullName evidence="2">histidine kinase</fullName>
        <ecNumber evidence="2">2.7.13.3</ecNumber>
    </recommendedName>
</protein>
<dbReference type="PROSITE" id="PS50109">
    <property type="entry name" value="HIS_KIN"/>
    <property type="match status" value="1"/>
</dbReference>
<dbReference type="InterPro" id="IPR004358">
    <property type="entry name" value="Sig_transdc_His_kin-like_C"/>
</dbReference>
<dbReference type="InterPro" id="IPR036890">
    <property type="entry name" value="HATPase_C_sf"/>
</dbReference>